<dbReference type="InterPro" id="IPR002328">
    <property type="entry name" value="ADH_Zn_CS"/>
</dbReference>
<dbReference type="InterPro" id="IPR011032">
    <property type="entry name" value="GroES-like_sf"/>
</dbReference>
<dbReference type="CDD" id="cd08278">
    <property type="entry name" value="benzyl_alcohol_DH"/>
    <property type="match status" value="1"/>
</dbReference>
<dbReference type="InterPro" id="IPR020843">
    <property type="entry name" value="ER"/>
</dbReference>
<dbReference type="InterPro" id="IPR013154">
    <property type="entry name" value="ADH-like_N"/>
</dbReference>
<sequence length="374" mass="38480">MTRVKLVAYDRRMLNARAAVLLDAGADPRLTDVQVRPPVGDELLVEIEAVGICHTDISVAARFRKVPMVFGHEGAGTVIDAGPAAAGRIGERVVLTFTSCGVCDRCGAGSPAYCDHSTDLNMRGGRLDETAALRLDGAPVAGEFFGQSSFATHAITKSRNAVTIPGDLDPALAAPLGCSVQTGVGAVLNVLTPGADDAVVVFGAGAVGLSAVMGARIAGCRTIVAVDPVAGRRALATELGATITIDPTDTDVTRAVLDATGGAACAIDTTARPDVIATAVMALRSRGTLALLGLGALTAELPVALIMGKGLTVRGVVEGDSEPHSFIPALLEHHRRGELPVDKLVTTCPFEEFDRAWAAAKAGEVVKPVLVTRR</sequence>
<keyword evidence="5" id="KW-0560">Oxidoreductase</keyword>
<dbReference type="SMART" id="SM00829">
    <property type="entry name" value="PKS_ER"/>
    <property type="match status" value="1"/>
</dbReference>
<dbReference type="Gene3D" id="3.90.180.10">
    <property type="entry name" value="Medium-chain alcohol dehydrogenases, catalytic domain"/>
    <property type="match status" value="1"/>
</dbReference>
<dbReference type="GO" id="GO:0016491">
    <property type="term" value="F:oxidoreductase activity"/>
    <property type="evidence" value="ECO:0007669"/>
    <property type="project" value="UniProtKB-KW"/>
</dbReference>
<evidence type="ECO:0000313" key="9">
    <source>
        <dbReference type="Proteomes" id="UP000011200"/>
    </source>
</evidence>
<dbReference type="Pfam" id="PF08240">
    <property type="entry name" value="ADH_N"/>
    <property type="match status" value="1"/>
</dbReference>
<dbReference type="Proteomes" id="UP000011200">
    <property type="component" value="Chromosome"/>
</dbReference>
<dbReference type="Pfam" id="PF00107">
    <property type="entry name" value="ADH_zinc_N"/>
    <property type="match status" value="1"/>
</dbReference>
<dbReference type="SUPFAM" id="SSF51735">
    <property type="entry name" value="NAD(P)-binding Rossmann-fold domains"/>
    <property type="match status" value="1"/>
</dbReference>
<evidence type="ECO:0000256" key="6">
    <source>
        <dbReference type="RuleBase" id="RU361277"/>
    </source>
</evidence>
<dbReference type="InterPro" id="IPR036291">
    <property type="entry name" value="NAD(P)-bd_dom_sf"/>
</dbReference>
<dbReference type="PANTHER" id="PTHR43350:SF21">
    <property type="entry name" value="S-NITROSOMYCOTHIOL REDUCTASE MSCR"/>
    <property type="match status" value="1"/>
</dbReference>
<comment type="cofactor">
    <cofactor evidence="1 6">
        <name>Zn(2+)</name>
        <dbReference type="ChEBI" id="CHEBI:29105"/>
    </cofactor>
</comment>
<proteinExistence type="inferred from homology"/>
<dbReference type="EMBL" id="CP027541">
    <property type="protein sequence ID" value="AWT52995.1"/>
    <property type="molecule type" value="Genomic_DNA"/>
</dbReference>
<dbReference type="PANTHER" id="PTHR43350">
    <property type="entry name" value="NAD-DEPENDENT ALCOHOL DEHYDROGENASE"/>
    <property type="match status" value="1"/>
</dbReference>
<evidence type="ECO:0000256" key="4">
    <source>
        <dbReference type="ARBA" id="ARBA00022833"/>
    </source>
</evidence>
<evidence type="ECO:0000256" key="1">
    <source>
        <dbReference type="ARBA" id="ARBA00001947"/>
    </source>
</evidence>
<dbReference type="AlphaFoldDB" id="A0A2U9PMX6"/>
<reference evidence="8 9" key="1">
    <citation type="journal article" date="2013" name="Genome Announc.">
        <title>Draft genome sequence of MKD8, a conjugal recipient Mycobacterium smegmatis strain.</title>
        <authorList>
            <person name="Gray T.A."/>
            <person name="Palumbo M.J."/>
            <person name="Derbyshire K.M."/>
        </authorList>
    </citation>
    <scope>NUCLEOTIDE SEQUENCE [LARGE SCALE GENOMIC DNA]</scope>
    <source>
        <strain evidence="8 9">MKD8</strain>
    </source>
</reference>
<evidence type="ECO:0000256" key="3">
    <source>
        <dbReference type="ARBA" id="ARBA00022723"/>
    </source>
</evidence>
<dbReference type="SUPFAM" id="SSF50129">
    <property type="entry name" value="GroES-like"/>
    <property type="match status" value="1"/>
</dbReference>
<feature type="domain" description="Enoyl reductase (ER)" evidence="7">
    <location>
        <begin position="25"/>
        <end position="370"/>
    </location>
</feature>
<dbReference type="Gene3D" id="3.40.50.720">
    <property type="entry name" value="NAD(P)-binding Rossmann-like Domain"/>
    <property type="match status" value="1"/>
</dbReference>
<dbReference type="PROSITE" id="PS00059">
    <property type="entry name" value="ADH_ZINC"/>
    <property type="match status" value="1"/>
</dbReference>
<dbReference type="InterPro" id="IPR013149">
    <property type="entry name" value="ADH-like_C"/>
</dbReference>
<evidence type="ECO:0000256" key="2">
    <source>
        <dbReference type="ARBA" id="ARBA00008072"/>
    </source>
</evidence>
<evidence type="ECO:0000256" key="5">
    <source>
        <dbReference type="ARBA" id="ARBA00023002"/>
    </source>
</evidence>
<keyword evidence="4 6" id="KW-0862">Zinc</keyword>
<reference evidence="9" key="2">
    <citation type="submission" date="2018-03" db="EMBL/GenBank/DDBJ databases">
        <authorList>
            <person name="Derbyshire K."/>
            <person name="Gray T.A."/>
            <person name="Champion M."/>
        </authorList>
    </citation>
    <scope>NUCLEOTIDE SEQUENCE [LARGE SCALE GENOMIC DNA]</scope>
    <source>
        <strain evidence="9">MKD8</strain>
    </source>
</reference>
<gene>
    <name evidence="8" type="ORF">D806_020130</name>
</gene>
<name>A0A2U9PMX6_MYCSE</name>
<keyword evidence="3 6" id="KW-0479">Metal-binding</keyword>
<organism evidence="8 9">
    <name type="scientific">Mycolicibacterium smegmatis (strain MKD8)</name>
    <name type="common">Mycobacterium smegmatis</name>
    <dbReference type="NCBI Taxonomy" id="1214915"/>
    <lineage>
        <taxon>Bacteria</taxon>
        <taxon>Bacillati</taxon>
        <taxon>Actinomycetota</taxon>
        <taxon>Actinomycetes</taxon>
        <taxon>Mycobacteriales</taxon>
        <taxon>Mycobacteriaceae</taxon>
        <taxon>Mycolicibacterium</taxon>
    </lineage>
</organism>
<accession>A0A2U9PMX6</accession>
<evidence type="ECO:0000259" key="7">
    <source>
        <dbReference type="SMART" id="SM00829"/>
    </source>
</evidence>
<protein>
    <submittedName>
        <fullName evidence="8">Aryl-alcohol dehydrogenase</fullName>
    </submittedName>
</protein>
<evidence type="ECO:0000313" key="8">
    <source>
        <dbReference type="EMBL" id="AWT52995.1"/>
    </source>
</evidence>
<dbReference type="GO" id="GO:0008270">
    <property type="term" value="F:zinc ion binding"/>
    <property type="evidence" value="ECO:0007669"/>
    <property type="project" value="InterPro"/>
</dbReference>
<comment type="similarity">
    <text evidence="2 6">Belongs to the zinc-containing alcohol dehydrogenase family.</text>
</comment>